<reference evidence="7 8" key="1">
    <citation type="submission" date="2016-10" db="EMBL/GenBank/DDBJ databases">
        <authorList>
            <person name="de Groot N.N."/>
        </authorList>
    </citation>
    <scope>NUCLEOTIDE SEQUENCE [LARGE SCALE GENOMIC DNA]</scope>
    <source>
        <strain evidence="7 8">LMG 18387</strain>
    </source>
</reference>
<accession>A0A1G8FFF7</accession>
<dbReference type="AlphaFoldDB" id="A0A1G8FFF7"/>
<dbReference type="CDD" id="cd03046">
    <property type="entry name" value="GST_N_GTT1_like"/>
    <property type="match status" value="1"/>
</dbReference>
<sequence>MITVHHLNNSRSQRILWLLEELGLEYRIQRYQRDPNTLLAPPELRAVHPLGKSPVVTDDDLTLAESGAIIDYLATRYGPHLLPPADSAERLRCTYWLHYAEGSAMPPLLLKLIFDKVENSPMPFFVKPIARGIAQKVRNAFVAPQLQLHLDYLENELGKSTWFAGEQFSAADIQMSFPLEAAAARAGLDTSRPRLTAFLERIHARPAYRRALDKGGEYAYAQ</sequence>
<evidence type="ECO:0000313" key="7">
    <source>
        <dbReference type="EMBL" id="SDH80853.1"/>
    </source>
</evidence>
<feature type="domain" description="GST N-terminal" evidence="5">
    <location>
        <begin position="1"/>
        <end position="81"/>
    </location>
</feature>
<dbReference type="Proteomes" id="UP000198606">
    <property type="component" value="Unassembled WGS sequence"/>
</dbReference>
<comment type="similarity">
    <text evidence="4">Belongs to the GST superfamily.</text>
</comment>
<dbReference type="Pfam" id="PF02798">
    <property type="entry name" value="GST_N"/>
    <property type="match status" value="1"/>
</dbReference>
<name>A0A1G8FFF7_9GAMM</name>
<dbReference type="EC" id="2.5.1.18" evidence="1"/>
<dbReference type="InterPro" id="IPR004046">
    <property type="entry name" value="GST_C"/>
</dbReference>
<evidence type="ECO:0000256" key="1">
    <source>
        <dbReference type="ARBA" id="ARBA00012452"/>
    </source>
</evidence>
<dbReference type="PANTHER" id="PTHR44051:SF9">
    <property type="entry name" value="GLUTATHIONE S-TRANSFERASE 1"/>
    <property type="match status" value="1"/>
</dbReference>
<evidence type="ECO:0000313" key="8">
    <source>
        <dbReference type="Proteomes" id="UP000198606"/>
    </source>
</evidence>
<feature type="domain" description="GST C-terminal" evidence="6">
    <location>
        <begin position="86"/>
        <end position="222"/>
    </location>
</feature>
<dbReference type="SUPFAM" id="SSF47616">
    <property type="entry name" value="GST C-terminal domain-like"/>
    <property type="match status" value="1"/>
</dbReference>
<dbReference type="STRING" id="29435.SAMN05216588_107258"/>
<gene>
    <name evidence="7" type="ORF">SAMN05216588_107258</name>
</gene>
<evidence type="ECO:0000259" key="6">
    <source>
        <dbReference type="PROSITE" id="PS50405"/>
    </source>
</evidence>
<comment type="catalytic activity">
    <reaction evidence="3">
        <text>RX + glutathione = an S-substituted glutathione + a halide anion + H(+)</text>
        <dbReference type="Rhea" id="RHEA:16437"/>
        <dbReference type="ChEBI" id="CHEBI:15378"/>
        <dbReference type="ChEBI" id="CHEBI:16042"/>
        <dbReference type="ChEBI" id="CHEBI:17792"/>
        <dbReference type="ChEBI" id="CHEBI:57925"/>
        <dbReference type="ChEBI" id="CHEBI:90779"/>
        <dbReference type="EC" id="2.5.1.18"/>
    </reaction>
</comment>
<dbReference type="Pfam" id="PF00043">
    <property type="entry name" value="GST_C"/>
    <property type="match status" value="1"/>
</dbReference>
<dbReference type="InterPro" id="IPR040079">
    <property type="entry name" value="Glutathione_S-Trfase"/>
</dbReference>
<dbReference type="SFLD" id="SFLDS00019">
    <property type="entry name" value="Glutathione_Transferase_(cytos"/>
    <property type="match status" value="1"/>
</dbReference>
<dbReference type="InterPro" id="IPR010987">
    <property type="entry name" value="Glutathione-S-Trfase_C-like"/>
</dbReference>
<dbReference type="GO" id="GO:0005737">
    <property type="term" value="C:cytoplasm"/>
    <property type="evidence" value="ECO:0007669"/>
    <property type="project" value="UniProtKB-ARBA"/>
</dbReference>
<dbReference type="PROSITE" id="PS50404">
    <property type="entry name" value="GST_NTER"/>
    <property type="match status" value="1"/>
</dbReference>
<dbReference type="SFLD" id="SFLDG01150">
    <property type="entry name" value="Main.1:_Beta-like"/>
    <property type="match status" value="1"/>
</dbReference>
<dbReference type="FunFam" id="1.20.1050.10:FF:000061">
    <property type="entry name" value="Glutathione S-transferase 3"/>
    <property type="match status" value="1"/>
</dbReference>
<dbReference type="SUPFAM" id="SSF52833">
    <property type="entry name" value="Thioredoxin-like"/>
    <property type="match status" value="1"/>
</dbReference>
<dbReference type="FunFam" id="3.40.30.10:FF:000156">
    <property type="entry name" value="Glutathione S-transferase 1"/>
    <property type="match status" value="1"/>
</dbReference>
<dbReference type="GO" id="GO:0004364">
    <property type="term" value="F:glutathione transferase activity"/>
    <property type="evidence" value="ECO:0007669"/>
    <property type="project" value="UniProtKB-EC"/>
</dbReference>
<dbReference type="SFLD" id="SFLDG00358">
    <property type="entry name" value="Main_(cytGST)"/>
    <property type="match status" value="1"/>
</dbReference>
<dbReference type="CDD" id="cd03189">
    <property type="entry name" value="GST_C_GTT1_like"/>
    <property type="match status" value="1"/>
</dbReference>
<dbReference type="InterPro" id="IPR004045">
    <property type="entry name" value="Glutathione_S-Trfase_N"/>
</dbReference>
<evidence type="ECO:0000259" key="5">
    <source>
        <dbReference type="PROSITE" id="PS50404"/>
    </source>
</evidence>
<dbReference type="RefSeq" id="WP_084304964.1">
    <property type="nucleotide sequence ID" value="NZ_FNDG01000007.1"/>
</dbReference>
<protein>
    <recommendedName>
        <fullName evidence="1">glutathione transferase</fullName>
        <ecNumber evidence="1">2.5.1.18</ecNumber>
    </recommendedName>
</protein>
<dbReference type="PANTHER" id="PTHR44051">
    <property type="entry name" value="GLUTATHIONE S-TRANSFERASE-RELATED"/>
    <property type="match status" value="1"/>
</dbReference>
<dbReference type="Gene3D" id="3.40.30.10">
    <property type="entry name" value="Glutaredoxin"/>
    <property type="match status" value="1"/>
</dbReference>
<evidence type="ECO:0000256" key="2">
    <source>
        <dbReference type="ARBA" id="ARBA00022679"/>
    </source>
</evidence>
<dbReference type="Gene3D" id="1.20.1050.10">
    <property type="match status" value="1"/>
</dbReference>
<organism evidence="7 8">
    <name type="scientific">Phytopseudomonas flavescens</name>
    <dbReference type="NCBI Taxonomy" id="29435"/>
    <lineage>
        <taxon>Bacteria</taxon>
        <taxon>Pseudomonadati</taxon>
        <taxon>Pseudomonadota</taxon>
        <taxon>Gammaproteobacteria</taxon>
        <taxon>Pseudomonadales</taxon>
        <taxon>Pseudomonadaceae</taxon>
        <taxon>Phytopseudomonas</taxon>
    </lineage>
</organism>
<evidence type="ECO:0000256" key="3">
    <source>
        <dbReference type="ARBA" id="ARBA00047960"/>
    </source>
</evidence>
<dbReference type="InterPro" id="IPR036249">
    <property type="entry name" value="Thioredoxin-like_sf"/>
</dbReference>
<dbReference type="PROSITE" id="PS50405">
    <property type="entry name" value="GST_CTER"/>
    <property type="match status" value="1"/>
</dbReference>
<proteinExistence type="inferred from homology"/>
<keyword evidence="2 7" id="KW-0808">Transferase</keyword>
<dbReference type="GO" id="GO:0004601">
    <property type="term" value="F:peroxidase activity"/>
    <property type="evidence" value="ECO:0007669"/>
    <property type="project" value="UniProtKB-ARBA"/>
</dbReference>
<evidence type="ECO:0000256" key="4">
    <source>
        <dbReference type="RuleBase" id="RU003494"/>
    </source>
</evidence>
<dbReference type="InterPro" id="IPR036282">
    <property type="entry name" value="Glutathione-S-Trfase_C_sf"/>
</dbReference>
<dbReference type="EMBL" id="FNDG01000007">
    <property type="protein sequence ID" value="SDH80853.1"/>
    <property type="molecule type" value="Genomic_DNA"/>
</dbReference>